<dbReference type="Gene3D" id="3.30.70.3250">
    <property type="entry name" value="Ribonuclease P, Pop5 subunit"/>
    <property type="match status" value="1"/>
</dbReference>
<dbReference type="AlphaFoldDB" id="A7T670"/>
<name>A7T670_NEMVE</name>
<dbReference type="SUPFAM" id="SSF160350">
    <property type="entry name" value="Rnp2-like"/>
    <property type="match status" value="1"/>
</dbReference>
<organism evidence="3 4">
    <name type="scientific">Nematostella vectensis</name>
    <name type="common">Starlet sea anemone</name>
    <dbReference type="NCBI Taxonomy" id="45351"/>
    <lineage>
        <taxon>Eukaryota</taxon>
        <taxon>Metazoa</taxon>
        <taxon>Cnidaria</taxon>
        <taxon>Anthozoa</taxon>
        <taxon>Hexacorallia</taxon>
        <taxon>Actiniaria</taxon>
        <taxon>Edwardsiidae</taxon>
        <taxon>Nematostella</taxon>
    </lineage>
</organism>
<evidence type="ECO:0000256" key="2">
    <source>
        <dbReference type="ARBA" id="ARBA00022694"/>
    </source>
</evidence>
<sequence length="107" mass="12360">MVRFKKRYFLVEVEYEDGLIDDSVQKDAMRQVVKEAVKTAFGDYGLGCIQQFLKAEKEKVSSLIESATKEESVLDSVWVWRRRTKALTQKTVNKEKNTDLYGDSDSN</sequence>
<dbReference type="GO" id="GO:0001682">
    <property type="term" value="P:tRNA 5'-leader removal"/>
    <property type="evidence" value="ECO:0007669"/>
    <property type="project" value="InterPro"/>
</dbReference>
<dbReference type="PANTHER" id="PTHR48414">
    <property type="entry name" value="POP5 HOMOLOG, RIBONUCLEASE P_MRP SUBUNIT"/>
    <property type="match status" value="1"/>
</dbReference>
<evidence type="ECO:0000313" key="3">
    <source>
        <dbReference type="EMBL" id="EDO28537.1"/>
    </source>
</evidence>
<evidence type="ECO:0000313" key="4">
    <source>
        <dbReference type="Proteomes" id="UP000001593"/>
    </source>
</evidence>
<keyword evidence="4" id="KW-1185">Reference proteome</keyword>
<dbReference type="InParanoid" id="A7T670"/>
<dbReference type="PANTHER" id="PTHR48414:SF1">
    <property type="entry name" value="POP5 HOMOLOG, RIBONUCLEASE P_MRP SUBUNIT"/>
    <property type="match status" value="1"/>
</dbReference>
<dbReference type="EMBL" id="DS471445">
    <property type="protein sequence ID" value="EDO28537.1"/>
    <property type="molecule type" value="Genomic_DNA"/>
</dbReference>
<accession>A7T670</accession>
<dbReference type="GO" id="GO:0005655">
    <property type="term" value="C:nucleolar ribonuclease P complex"/>
    <property type="evidence" value="ECO:0000318"/>
    <property type="project" value="GO_Central"/>
</dbReference>
<dbReference type="Pfam" id="PF01900">
    <property type="entry name" value="RNase_P_Rpp14"/>
    <property type="match status" value="1"/>
</dbReference>
<dbReference type="InterPro" id="IPR002759">
    <property type="entry name" value="Pop5/Rpp14/Rnp2-like"/>
</dbReference>
<dbReference type="HOGENOM" id="CLU_2213036_0_0_1"/>
<dbReference type="STRING" id="45351.A7T670"/>
<protein>
    <submittedName>
        <fullName evidence="3">Uncharacterized protein</fullName>
    </submittedName>
</protein>
<dbReference type="InterPro" id="IPR038085">
    <property type="entry name" value="Rnp2-like_sf"/>
</dbReference>
<dbReference type="Proteomes" id="UP000001593">
    <property type="component" value="Unassembled WGS sequence"/>
</dbReference>
<comment type="similarity">
    <text evidence="1">Belongs to the eukaryotic/archaeal RNase P protein component 2 family.</text>
</comment>
<gene>
    <name evidence="3" type="ORF">NEMVEDRAFT_v1g222887</name>
</gene>
<dbReference type="GO" id="GO:0000172">
    <property type="term" value="C:ribonuclease MRP complex"/>
    <property type="evidence" value="ECO:0000318"/>
    <property type="project" value="GO_Central"/>
</dbReference>
<reference evidence="3 4" key="1">
    <citation type="journal article" date="2007" name="Science">
        <title>Sea anemone genome reveals ancestral eumetazoan gene repertoire and genomic organization.</title>
        <authorList>
            <person name="Putnam N.H."/>
            <person name="Srivastava M."/>
            <person name="Hellsten U."/>
            <person name="Dirks B."/>
            <person name="Chapman J."/>
            <person name="Salamov A."/>
            <person name="Terry A."/>
            <person name="Shapiro H."/>
            <person name="Lindquist E."/>
            <person name="Kapitonov V.V."/>
            <person name="Jurka J."/>
            <person name="Genikhovich G."/>
            <person name="Grigoriev I.V."/>
            <person name="Lucas S.M."/>
            <person name="Steele R.E."/>
            <person name="Finnerty J.R."/>
            <person name="Technau U."/>
            <person name="Martindale M.Q."/>
            <person name="Rokhsar D.S."/>
        </authorList>
    </citation>
    <scope>NUCLEOTIDE SEQUENCE [LARGE SCALE GENOMIC DNA]</scope>
    <source>
        <strain evidence="4">CH2 X CH6</strain>
    </source>
</reference>
<proteinExistence type="inferred from homology"/>
<keyword evidence="2" id="KW-0819">tRNA processing</keyword>
<evidence type="ECO:0000256" key="1">
    <source>
        <dbReference type="ARBA" id="ARBA00010800"/>
    </source>
</evidence>
<dbReference type="GO" id="GO:0008033">
    <property type="term" value="P:tRNA processing"/>
    <property type="evidence" value="ECO:0000318"/>
    <property type="project" value="GO_Central"/>
</dbReference>
<dbReference type="GO" id="GO:0006364">
    <property type="term" value="P:rRNA processing"/>
    <property type="evidence" value="ECO:0000318"/>
    <property type="project" value="GO_Central"/>
</dbReference>